<dbReference type="Proteomes" id="UP001145114">
    <property type="component" value="Unassembled WGS sequence"/>
</dbReference>
<evidence type="ECO:0000313" key="2">
    <source>
        <dbReference type="Proteomes" id="UP001145114"/>
    </source>
</evidence>
<proteinExistence type="predicted"/>
<accession>A0ACC1HHC3</accession>
<organism evidence="1 2">
    <name type="scientific">Spiromyces aspiralis</name>
    <dbReference type="NCBI Taxonomy" id="68401"/>
    <lineage>
        <taxon>Eukaryota</taxon>
        <taxon>Fungi</taxon>
        <taxon>Fungi incertae sedis</taxon>
        <taxon>Zoopagomycota</taxon>
        <taxon>Kickxellomycotina</taxon>
        <taxon>Kickxellomycetes</taxon>
        <taxon>Kickxellales</taxon>
        <taxon>Kickxellaceae</taxon>
        <taxon>Spiromyces</taxon>
    </lineage>
</organism>
<comment type="caution">
    <text evidence="1">The sequence shown here is derived from an EMBL/GenBank/DDBJ whole genome shotgun (WGS) entry which is preliminary data.</text>
</comment>
<keyword evidence="2" id="KW-1185">Reference proteome</keyword>
<sequence>MARIHEHMVPHISEFVGTFIFCLIGLGANAQLAVTNSADNAATNLLRALAWGLGLAVAIFVTKNASGGQVNPAISITEATFRGLPPGRFFGHMIFQLLGAFAAACFVWFNYGSMFGRIITLPDGGLDAGARIFATYPVEKVGFWHGALTETIGTFVLALGTHAITDVNYSPQIEAISPLAIGLLFSAIGLSVGYPTGYALNPARDFGPRIFSAFLYGGRVFTTHHWYWLVPLVAPFFGAVIGAGVYHWVVKADVRHHQLEGDENA</sequence>
<protein>
    <submittedName>
        <fullName evidence="1">Uncharacterized protein</fullName>
    </submittedName>
</protein>
<reference evidence="1" key="1">
    <citation type="submission" date="2022-06" db="EMBL/GenBank/DDBJ databases">
        <title>Phylogenomic reconstructions and comparative analyses of Kickxellomycotina fungi.</title>
        <authorList>
            <person name="Reynolds N.K."/>
            <person name="Stajich J.E."/>
            <person name="Barry K."/>
            <person name="Grigoriev I.V."/>
            <person name="Crous P."/>
            <person name="Smith M.E."/>
        </authorList>
    </citation>
    <scope>NUCLEOTIDE SEQUENCE</scope>
    <source>
        <strain evidence="1">RSA 2271</strain>
    </source>
</reference>
<evidence type="ECO:0000313" key="1">
    <source>
        <dbReference type="EMBL" id="KAJ1674726.1"/>
    </source>
</evidence>
<name>A0ACC1HHC3_9FUNG</name>
<gene>
    <name evidence="1" type="ORF">EV182_002691</name>
</gene>
<dbReference type="EMBL" id="JAMZIH010005729">
    <property type="protein sequence ID" value="KAJ1674726.1"/>
    <property type="molecule type" value="Genomic_DNA"/>
</dbReference>